<protein>
    <submittedName>
        <fullName evidence="1">Uncharacterized protein</fullName>
    </submittedName>
</protein>
<dbReference type="EMBL" id="LXQA010335784">
    <property type="protein sequence ID" value="MCI44826.1"/>
    <property type="molecule type" value="Genomic_DNA"/>
</dbReference>
<accession>A0A392SAE4</accession>
<comment type="caution">
    <text evidence="1">The sequence shown here is derived from an EMBL/GenBank/DDBJ whole genome shotgun (WGS) entry which is preliminary data.</text>
</comment>
<keyword evidence="2" id="KW-1185">Reference proteome</keyword>
<dbReference type="Proteomes" id="UP000265520">
    <property type="component" value="Unassembled WGS sequence"/>
</dbReference>
<dbReference type="AlphaFoldDB" id="A0A392SAE4"/>
<evidence type="ECO:0000313" key="1">
    <source>
        <dbReference type="EMBL" id="MCI44826.1"/>
    </source>
</evidence>
<proteinExistence type="predicted"/>
<sequence length="58" mass="6500">GEPWRDSARVLSLGKPYLTRRAFKPASRTRKQGSSLSEHARLAKRANQFSSTLLQVST</sequence>
<feature type="non-terminal residue" evidence="1">
    <location>
        <position position="1"/>
    </location>
</feature>
<name>A0A392SAE4_9FABA</name>
<evidence type="ECO:0000313" key="2">
    <source>
        <dbReference type="Proteomes" id="UP000265520"/>
    </source>
</evidence>
<reference evidence="1 2" key="1">
    <citation type="journal article" date="2018" name="Front. Plant Sci.">
        <title>Red Clover (Trifolium pratense) and Zigzag Clover (T. medium) - A Picture of Genomic Similarities and Differences.</title>
        <authorList>
            <person name="Dluhosova J."/>
            <person name="Istvanek J."/>
            <person name="Nedelnik J."/>
            <person name="Repkova J."/>
        </authorList>
    </citation>
    <scope>NUCLEOTIDE SEQUENCE [LARGE SCALE GENOMIC DNA]</scope>
    <source>
        <strain evidence="2">cv. 10/8</strain>
        <tissue evidence="1">Leaf</tissue>
    </source>
</reference>
<organism evidence="1 2">
    <name type="scientific">Trifolium medium</name>
    <dbReference type="NCBI Taxonomy" id="97028"/>
    <lineage>
        <taxon>Eukaryota</taxon>
        <taxon>Viridiplantae</taxon>
        <taxon>Streptophyta</taxon>
        <taxon>Embryophyta</taxon>
        <taxon>Tracheophyta</taxon>
        <taxon>Spermatophyta</taxon>
        <taxon>Magnoliopsida</taxon>
        <taxon>eudicotyledons</taxon>
        <taxon>Gunneridae</taxon>
        <taxon>Pentapetalae</taxon>
        <taxon>rosids</taxon>
        <taxon>fabids</taxon>
        <taxon>Fabales</taxon>
        <taxon>Fabaceae</taxon>
        <taxon>Papilionoideae</taxon>
        <taxon>50 kb inversion clade</taxon>
        <taxon>NPAAA clade</taxon>
        <taxon>Hologalegina</taxon>
        <taxon>IRL clade</taxon>
        <taxon>Trifolieae</taxon>
        <taxon>Trifolium</taxon>
    </lineage>
</organism>